<gene>
    <name evidence="2" type="ORF">ACFOUW_26560</name>
</gene>
<keyword evidence="1" id="KW-0472">Membrane</keyword>
<proteinExistence type="predicted"/>
<evidence type="ECO:0000256" key="1">
    <source>
        <dbReference type="SAM" id="Phobius"/>
    </source>
</evidence>
<name>A0ABV7YGE1_9ACTN</name>
<evidence type="ECO:0000313" key="2">
    <source>
        <dbReference type="EMBL" id="MFC3764426.1"/>
    </source>
</evidence>
<keyword evidence="1" id="KW-1133">Transmembrane helix</keyword>
<dbReference type="RefSeq" id="WP_205115491.1">
    <property type="nucleotide sequence ID" value="NZ_JAFBCM010000001.1"/>
</dbReference>
<keyword evidence="3" id="KW-1185">Reference proteome</keyword>
<reference evidence="3" key="1">
    <citation type="journal article" date="2019" name="Int. J. Syst. Evol. Microbiol.">
        <title>The Global Catalogue of Microorganisms (GCM) 10K type strain sequencing project: providing services to taxonomists for standard genome sequencing and annotation.</title>
        <authorList>
            <consortium name="The Broad Institute Genomics Platform"/>
            <consortium name="The Broad Institute Genome Sequencing Center for Infectious Disease"/>
            <person name="Wu L."/>
            <person name="Ma J."/>
        </authorList>
    </citation>
    <scope>NUCLEOTIDE SEQUENCE [LARGE SCALE GENOMIC DNA]</scope>
    <source>
        <strain evidence="3">CGMCC 4.7241</strain>
    </source>
</reference>
<comment type="caution">
    <text evidence="2">The sequence shown here is derived from an EMBL/GenBank/DDBJ whole genome shotgun (WGS) entry which is preliminary data.</text>
</comment>
<evidence type="ECO:0000313" key="3">
    <source>
        <dbReference type="Proteomes" id="UP001595699"/>
    </source>
</evidence>
<feature type="transmembrane region" description="Helical" evidence="1">
    <location>
        <begin position="44"/>
        <end position="66"/>
    </location>
</feature>
<protein>
    <submittedName>
        <fullName evidence="2">Uncharacterized protein</fullName>
    </submittedName>
</protein>
<accession>A0ABV7YGE1</accession>
<dbReference type="EMBL" id="JBHRZH010000023">
    <property type="protein sequence ID" value="MFC3764426.1"/>
    <property type="molecule type" value="Genomic_DNA"/>
</dbReference>
<sequence length="189" mass="19745">MSDIDSLPPPRGMEWGRRQAVRDLLEEEVRRSQRPWWRRSRRTATVSIGAMALVLAGGAASAYVAFKAPTDLASVVCFSAATPQALDGFGGNQVAVAEPEPAAGEKAKAAAPAHTDRIAGKDPIGTCSALWRTGKIVAGANGVNQDTRRADDPAAVPNLVACTLEEGVAGVFPGDAKTCERLGLPSAIR</sequence>
<organism evidence="2 3">
    <name type="scientific">Tenggerimyces flavus</name>
    <dbReference type="NCBI Taxonomy" id="1708749"/>
    <lineage>
        <taxon>Bacteria</taxon>
        <taxon>Bacillati</taxon>
        <taxon>Actinomycetota</taxon>
        <taxon>Actinomycetes</taxon>
        <taxon>Propionibacteriales</taxon>
        <taxon>Nocardioidaceae</taxon>
        <taxon>Tenggerimyces</taxon>
    </lineage>
</organism>
<keyword evidence="1" id="KW-0812">Transmembrane</keyword>
<dbReference type="Proteomes" id="UP001595699">
    <property type="component" value="Unassembled WGS sequence"/>
</dbReference>